<dbReference type="InParanoid" id="G7YUD7"/>
<organism evidence="1 2">
    <name type="scientific">Clonorchis sinensis</name>
    <name type="common">Chinese liver fluke</name>
    <dbReference type="NCBI Taxonomy" id="79923"/>
    <lineage>
        <taxon>Eukaryota</taxon>
        <taxon>Metazoa</taxon>
        <taxon>Spiralia</taxon>
        <taxon>Lophotrochozoa</taxon>
        <taxon>Platyhelminthes</taxon>
        <taxon>Trematoda</taxon>
        <taxon>Digenea</taxon>
        <taxon>Opisthorchiida</taxon>
        <taxon>Opisthorchiata</taxon>
        <taxon>Opisthorchiidae</taxon>
        <taxon>Clonorchis</taxon>
    </lineage>
</organism>
<protein>
    <submittedName>
        <fullName evidence="1">Uncharacterized protein</fullName>
    </submittedName>
</protein>
<dbReference type="AlphaFoldDB" id="G7YUD7"/>
<dbReference type="EMBL" id="DF144295">
    <property type="protein sequence ID" value="GAA56567.1"/>
    <property type="molecule type" value="Genomic_DNA"/>
</dbReference>
<gene>
    <name evidence="1" type="ORF">CLF_111114</name>
</gene>
<evidence type="ECO:0000313" key="1">
    <source>
        <dbReference type="EMBL" id="GAA56567.1"/>
    </source>
</evidence>
<name>G7YUD7_CLOSI</name>
<evidence type="ECO:0000313" key="2">
    <source>
        <dbReference type="Proteomes" id="UP000008909"/>
    </source>
</evidence>
<reference key="2">
    <citation type="submission" date="2011-10" db="EMBL/GenBank/DDBJ databases">
        <title>The genome and transcriptome sequence of Clonorchis sinensis provide insights into the carcinogenic liver fluke.</title>
        <authorList>
            <person name="Wang X."/>
            <person name="Huang Y."/>
            <person name="Chen W."/>
            <person name="Liu H."/>
            <person name="Guo L."/>
            <person name="Chen Y."/>
            <person name="Luo F."/>
            <person name="Zhou W."/>
            <person name="Sun J."/>
            <person name="Mao Q."/>
            <person name="Liang P."/>
            <person name="Zhou C."/>
            <person name="Tian Y."/>
            <person name="Men J."/>
            <person name="Lv X."/>
            <person name="Huang L."/>
            <person name="Zhou J."/>
            <person name="Hu Y."/>
            <person name="Li R."/>
            <person name="Zhang F."/>
            <person name="Lei H."/>
            <person name="Li X."/>
            <person name="Hu X."/>
            <person name="Liang C."/>
            <person name="Xu J."/>
            <person name="Wu Z."/>
            <person name="Yu X."/>
        </authorList>
    </citation>
    <scope>NUCLEOTIDE SEQUENCE</scope>
    <source>
        <strain>Henan</strain>
    </source>
</reference>
<accession>G7YUD7</accession>
<proteinExistence type="predicted"/>
<keyword evidence="2" id="KW-1185">Reference proteome</keyword>
<reference evidence="1" key="1">
    <citation type="journal article" date="2011" name="Genome Biol.">
        <title>The draft genome of the carcinogenic human liver fluke Clonorchis sinensis.</title>
        <authorList>
            <person name="Wang X."/>
            <person name="Chen W."/>
            <person name="Huang Y."/>
            <person name="Sun J."/>
            <person name="Men J."/>
            <person name="Liu H."/>
            <person name="Luo F."/>
            <person name="Guo L."/>
            <person name="Lv X."/>
            <person name="Deng C."/>
            <person name="Zhou C."/>
            <person name="Fan Y."/>
            <person name="Li X."/>
            <person name="Huang L."/>
            <person name="Hu Y."/>
            <person name="Liang C."/>
            <person name="Hu X."/>
            <person name="Xu J."/>
            <person name="Yu X."/>
        </authorList>
    </citation>
    <scope>NUCLEOTIDE SEQUENCE [LARGE SCALE GENOMIC DNA]</scope>
    <source>
        <strain evidence="1">Henan</strain>
    </source>
</reference>
<sequence>MRVDEILHDDVTMTIHGWWVHGSSNHYFDERDNRVNRPHVYTRVSGYNTTLTGKVQPDGDATTNFWMYASLLVMVSFIGFLLYAIYKIWSVHAQKHYATVVTSRSHVMKLQLEIESTAFQMRVERGIAALWVTDQHCAKLAFREEFLATQQGNFE</sequence>
<dbReference type="Proteomes" id="UP000008909">
    <property type="component" value="Unassembled WGS sequence"/>
</dbReference>